<name>A0AA97FHH7_9MICO</name>
<proteinExistence type="predicted"/>
<dbReference type="Gene3D" id="3.20.20.70">
    <property type="entry name" value="Aldolase class I"/>
    <property type="match status" value="1"/>
</dbReference>
<dbReference type="PANTHER" id="PTHR35273:SF2">
    <property type="entry name" value="ALPHA-GALACTOSIDASE"/>
    <property type="match status" value="1"/>
</dbReference>
<feature type="chain" id="PRO_5041663955" evidence="1">
    <location>
        <begin position="22"/>
        <end position="307"/>
    </location>
</feature>
<protein>
    <submittedName>
        <fullName evidence="3">Endo alpha-1,4 polygalactosaminidase</fullName>
    </submittedName>
</protein>
<evidence type="ECO:0000313" key="4">
    <source>
        <dbReference type="Proteomes" id="UP001305498"/>
    </source>
</evidence>
<evidence type="ECO:0000259" key="2">
    <source>
        <dbReference type="Pfam" id="PF03537"/>
    </source>
</evidence>
<organism evidence="3 4">
    <name type="scientific">Microbacterium betulae</name>
    <dbReference type="NCBI Taxonomy" id="2981139"/>
    <lineage>
        <taxon>Bacteria</taxon>
        <taxon>Bacillati</taxon>
        <taxon>Actinomycetota</taxon>
        <taxon>Actinomycetes</taxon>
        <taxon>Micrococcales</taxon>
        <taxon>Microbacteriaceae</taxon>
        <taxon>Microbacterium</taxon>
    </lineage>
</organism>
<dbReference type="InterPro" id="IPR017853">
    <property type="entry name" value="GH"/>
</dbReference>
<dbReference type="RefSeq" id="WP_317139244.1">
    <property type="nucleotide sequence ID" value="NZ_CP118157.1"/>
</dbReference>
<sequence length="307" mass="32324">MRRLPATAALLASAAVLSACAAGTAQDGGSADAGGPGTTAAAIALPPTGGVFDYQLGGAYEPAGDVTIVARDRTDDPAPGVYGICYVNLFQTQPDADDGPDPAASGTTAWWEAEHPGLLLRDASGALVVDADWDEALFDIRTAENREALLAIQGEWIEGCAEAGFDAVEPDNLDQHERSDGLQTLDDTTAYMRLVIPIAHDLGLAVAQKNTAGLGDDGPTLVSSDPAEGFDFAVAEECELYDECDAYPYPGVVLEVEYSDTGDVTRDGRTQSAFAWACERRAGEHPITLRDRDVVTPDDPAYVFEHC</sequence>
<evidence type="ECO:0000256" key="1">
    <source>
        <dbReference type="SAM" id="SignalP"/>
    </source>
</evidence>
<dbReference type="SUPFAM" id="SSF51445">
    <property type="entry name" value="(Trans)glycosidases"/>
    <property type="match status" value="1"/>
</dbReference>
<dbReference type="PROSITE" id="PS51257">
    <property type="entry name" value="PROKAR_LIPOPROTEIN"/>
    <property type="match status" value="1"/>
</dbReference>
<reference evidence="3 4" key="1">
    <citation type="submission" date="2023-02" db="EMBL/GenBank/DDBJ databases">
        <title>Microbacterium betulae sp. nov., isolated from birch wood.</title>
        <authorList>
            <person name="Pasciak M."/>
            <person name="Pawlik K.J."/>
            <person name="Martynowski D."/>
            <person name="Laczmanski L."/>
            <person name="Ciekot J."/>
            <person name="Szponar B."/>
            <person name="Wojcik-Fatla A."/>
            <person name="Mackiewicz B."/>
            <person name="Farian E."/>
            <person name="Cholewa G."/>
            <person name="Cholewa A."/>
            <person name="Dutkiewicz J."/>
        </authorList>
    </citation>
    <scope>NUCLEOTIDE SEQUENCE [LARGE SCALE GENOMIC DNA]</scope>
    <source>
        <strain evidence="3 4">AB</strain>
    </source>
</reference>
<accession>A0AA97FHH7</accession>
<dbReference type="PANTHER" id="PTHR35273">
    <property type="entry name" value="ALPHA-1,4 POLYGALACTOSAMINIDASE, PUTATIVE (AFU_ORTHOLOGUE AFUA_3G07890)-RELATED"/>
    <property type="match status" value="1"/>
</dbReference>
<dbReference type="Proteomes" id="UP001305498">
    <property type="component" value="Chromosome"/>
</dbReference>
<dbReference type="EMBL" id="CP118157">
    <property type="protein sequence ID" value="WOF22773.1"/>
    <property type="molecule type" value="Genomic_DNA"/>
</dbReference>
<dbReference type="Pfam" id="PF03537">
    <property type="entry name" value="Glyco_hydro_114"/>
    <property type="match status" value="1"/>
</dbReference>
<gene>
    <name evidence="3" type="ORF">N8K70_15465</name>
</gene>
<dbReference type="InterPro" id="IPR004352">
    <property type="entry name" value="GH114_TIM-barrel"/>
</dbReference>
<feature type="domain" description="Glycoside-hydrolase family GH114 TIM-barrel" evidence="2">
    <location>
        <begin position="52"/>
        <end position="293"/>
    </location>
</feature>
<dbReference type="KEGG" id="mbet:N8K70_15465"/>
<dbReference type="AlphaFoldDB" id="A0AA97FHH7"/>
<keyword evidence="1" id="KW-0732">Signal</keyword>
<keyword evidence="4" id="KW-1185">Reference proteome</keyword>
<dbReference type="InterPro" id="IPR013785">
    <property type="entry name" value="Aldolase_TIM"/>
</dbReference>
<feature type="signal peptide" evidence="1">
    <location>
        <begin position="1"/>
        <end position="21"/>
    </location>
</feature>
<evidence type="ECO:0000313" key="3">
    <source>
        <dbReference type="EMBL" id="WOF22773.1"/>
    </source>
</evidence>